<evidence type="ECO:0000259" key="2">
    <source>
        <dbReference type="PROSITE" id="PS51186"/>
    </source>
</evidence>
<dbReference type="PROSITE" id="PS51186">
    <property type="entry name" value="GNAT"/>
    <property type="match status" value="1"/>
</dbReference>
<dbReference type="InterPro" id="IPR000182">
    <property type="entry name" value="GNAT_dom"/>
</dbReference>
<accession>A0A916KB25</accession>
<organism evidence="3 4">
    <name type="scientific">Paenibacillus solanacearum</name>
    <dbReference type="NCBI Taxonomy" id="2048548"/>
    <lineage>
        <taxon>Bacteria</taxon>
        <taxon>Bacillati</taxon>
        <taxon>Bacillota</taxon>
        <taxon>Bacilli</taxon>
        <taxon>Bacillales</taxon>
        <taxon>Paenibacillaceae</taxon>
        <taxon>Paenibacillus</taxon>
    </lineage>
</organism>
<dbReference type="Proteomes" id="UP000693672">
    <property type="component" value="Unassembled WGS sequence"/>
</dbReference>
<dbReference type="PANTHER" id="PTHR13947">
    <property type="entry name" value="GNAT FAMILY N-ACETYLTRANSFERASE"/>
    <property type="match status" value="1"/>
</dbReference>
<evidence type="ECO:0000256" key="1">
    <source>
        <dbReference type="ARBA" id="ARBA00022679"/>
    </source>
</evidence>
<keyword evidence="1" id="KW-0808">Transferase</keyword>
<dbReference type="InterPro" id="IPR050769">
    <property type="entry name" value="NAT_camello-type"/>
</dbReference>
<dbReference type="EMBL" id="CAJVAS010000079">
    <property type="protein sequence ID" value="CAG7652814.1"/>
    <property type="molecule type" value="Genomic_DNA"/>
</dbReference>
<feature type="domain" description="N-acetyltransferase" evidence="2">
    <location>
        <begin position="1"/>
        <end position="157"/>
    </location>
</feature>
<gene>
    <name evidence="3" type="ORF">PAESOLCIP111_06641</name>
</gene>
<dbReference type="CDD" id="cd04301">
    <property type="entry name" value="NAT_SF"/>
    <property type="match status" value="1"/>
</dbReference>
<dbReference type="AlphaFoldDB" id="A0A916KB25"/>
<keyword evidence="4" id="KW-1185">Reference proteome</keyword>
<dbReference type="RefSeq" id="WP_218096282.1">
    <property type="nucleotide sequence ID" value="NZ_CAJVAS010000079.1"/>
</dbReference>
<protein>
    <recommendedName>
        <fullName evidence="2">N-acetyltransferase domain-containing protein</fullName>
    </recommendedName>
</protein>
<proteinExistence type="predicted"/>
<dbReference type="PANTHER" id="PTHR13947:SF37">
    <property type="entry name" value="LD18367P"/>
    <property type="match status" value="1"/>
</dbReference>
<evidence type="ECO:0000313" key="4">
    <source>
        <dbReference type="Proteomes" id="UP000693672"/>
    </source>
</evidence>
<evidence type="ECO:0000313" key="3">
    <source>
        <dbReference type="EMBL" id="CAG7652814.1"/>
    </source>
</evidence>
<dbReference type="Pfam" id="PF00583">
    <property type="entry name" value="Acetyltransf_1"/>
    <property type="match status" value="1"/>
</dbReference>
<name>A0A916KB25_9BACL</name>
<comment type="caution">
    <text evidence="3">The sequence shown here is derived from an EMBL/GenBank/DDBJ whole genome shotgun (WGS) entry which is preliminary data.</text>
</comment>
<dbReference type="GO" id="GO:0008080">
    <property type="term" value="F:N-acetyltransferase activity"/>
    <property type="evidence" value="ECO:0007669"/>
    <property type="project" value="InterPro"/>
</dbReference>
<reference evidence="3" key="1">
    <citation type="submission" date="2021-06" db="EMBL/GenBank/DDBJ databases">
        <authorList>
            <person name="Criscuolo A."/>
        </authorList>
    </citation>
    <scope>NUCLEOTIDE SEQUENCE</scope>
    <source>
        <strain evidence="3">CIP111600</strain>
    </source>
</reference>
<sequence>MIRTFRPGEEAYIAQSHYEFYNKEHQFDLSFKQFVQDGVEQFVKQYDSGKDGLWFVEVDGRIKGSIAISHVTASEAQLRWYFVEPDIAGRGYGRKLLEKAIWFCTDMRYERITLWTNSKLTRARGLYAEYGFRIVESQEQFLSNQMLVTERWVKELPAE</sequence>